<evidence type="ECO:0000256" key="4">
    <source>
        <dbReference type="ARBA" id="ARBA00011738"/>
    </source>
</evidence>
<evidence type="ECO:0000256" key="9">
    <source>
        <dbReference type="ARBA" id="ARBA00022833"/>
    </source>
</evidence>
<dbReference type="InterPro" id="IPR050072">
    <property type="entry name" value="Peptidase_M20A"/>
</dbReference>
<evidence type="ECO:0000256" key="12">
    <source>
        <dbReference type="ARBA" id="ARBA00023285"/>
    </source>
</evidence>
<feature type="domain" description="Peptidase M20 dimerisation" evidence="15">
    <location>
        <begin position="182"/>
        <end position="278"/>
    </location>
</feature>
<evidence type="ECO:0000256" key="7">
    <source>
        <dbReference type="ARBA" id="ARBA00022723"/>
    </source>
</evidence>
<dbReference type="GO" id="GO:0009089">
    <property type="term" value="P:lysine biosynthetic process via diaminopimelate"/>
    <property type="evidence" value="ECO:0007669"/>
    <property type="project" value="UniProtKB-UniRule"/>
</dbReference>
<keyword evidence="12" id="KW-0170">Cobalt</keyword>
<dbReference type="GO" id="GO:0046872">
    <property type="term" value="F:metal ion binding"/>
    <property type="evidence" value="ECO:0007669"/>
    <property type="project" value="UniProtKB-KW"/>
</dbReference>
<keyword evidence="17" id="KW-1185">Reference proteome</keyword>
<proteinExistence type="predicted"/>
<name>A0A930VG89_9ACTN</name>
<dbReference type="NCBIfam" id="TIGR01900">
    <property type="entry name" value="dapE-gram_pos"/>
    <property type="match status" value="1"/>
</dbReference>
<dbReference type="InterPro" id="IPR010174">
    <property type="entry name" value="Succinyl-DAP_deSuclase_DapE"/>
</dbReference>
<dbReference type="GO" id="GO:0009014">
    <property type="term" value="F:succinyl-diaminopimelate desuccinylase activity"/>
    <property type="evidence" value="ECO:0007669"/>
    <property type="project" value="UniProtKB-UniRule"/>
</dbReference>
<evidence type="ECO:0000259" key="15">
    <source>
        <dbReference type="Pfam" id="PF07687"/>
    </source>
</evidence>
<comment type="catalytic activity">
    <reaction evidence="13">
        <text>N-succinyl-(2S,6S)-2,6-diaminopimelate + H2O = (2S,6S)-2,6-diaminopimelate + succinate</text>
        <dbReference type="Rhea" id="RHEA:22608"/>
        <dbReference type="ChEBI" id="CHEBI:15377"/>
        <dbReference type="ChEBI" id="CHEBI:30031"/>
        <dbReference type="ChEBI" id="CHEBI:57609"/>
        <dbReference type="ChEBI" id="CHEBI:58087"/>
        <dbReference type="EC" id="3.5.1.18"/>
    </reaction>
</comment>
<dbReference type="InterPro" id="IPR036264">
    <property type="entry name" value="Bact_exopeptidase_dim_dom"/>
</dbReference>
<comment type="cofactor">
    <cofactor evidence="1">
        <name>Co(2+)</name>
        <dbReference type="ChEBI" id="CHEBI:48828"/>
    </cofactor>
</comment>
<evidence type="ECO:0000313" key="16">
    <source>
        <dbReference type="EMBL" id="MBF4764225.1"/>
    </source>
</evidence>
<dbReference type="PANTHER" id="PTHR43808:SF31">
    <property type="entry name" value="N-ACETYL-L-CITRULLINE DEACETYLASE"/>
    <property type="match status" value="1"/>
</dbReference>
<dbReference type="EMBL" id="JADKPN010000008">
    <property type="protein sequence ID" value="MBF4764225.1"/>
    <property type="molecule type" value="Genomic_DNA"/>
</dbReference>
<dbReference type="Gene3D" id="3.30.70.360">
    <property type="match status" value="1"/>
</dbReference>
<accession>A0A930VG89</accession>
<dbReference type="PANTHER" id="PTHR43808">
    <property type="entry name" value="ACETYLORNITHINE DEACETYLASE"/>
    <property type="match status" value="1"/>
</dbReference>
<dbReference type="GO" id="GO:0019877">
    <property type="term" value="P:diaminopimelate biosynthetic process"/>
    <property type="evidence" value="ECO:0007669"/>
    <property type="project" value="UniProtKB-KW"/>
</dbReference>
<evidence type="ECO:0000256" key="13">
    <source>
        <dbReference type="ARBA" id="ARBA00051301"/>
    </source>
</evidence>
<organism evidence="16 17">
    <name type="scientific">Nocardioides islandensis</name>
    <dbReference type="NCBI Taxonomy" id="433663"/>
    <lineage>
        <taxon>Bacteria</taxon>
        <taxon>Bacillati</taxon>
        <taxon>Actinomycetota</taxon>
        <taxon>Actinomycetes</taxon>
        <taxon>Propionibacteriales</taxon>
        <taxon>Nocardioidaceae</taxon>
        <taxon>Nocardioides</taxon>
    </lineage>
</organism>
<dbReference type="Pfam" id="PF07687">
    <property type="entry name" value="M20_dimer"/>
    <property type="match status" value="1"/>
</dbReference>
<reference evidence="16" key="1">
    <citation type="submission" date="2020-11" db="EMBL/GenBank/DDBJ databases">
        <title>Nocardioides sp. nov., isolated from Soil of Cynanchum wilfordii Hemsley rhizosphere.</title>
        <authorList>
            <person name="Lee J.-S."/>
            <person name="Suh M.K."/>
            <person name="Kim J.-S."/>
        </authorList>
    </citation>
    <scope>NUCLEOTIDE SEQUENCE</scope>
    <source>
        <strain evidence="16">KCTC 19275</strain>
    </source>
</reference>
<evidence type="ECO:0000256" key="2">
    <source>
        <dbReference type="ARBA" id="ARBA00001947"/>
    </source>
</evidence>
<evidence type="ECO:0000256" key="10">
    <source>
        <dbReference type="ARBA" id="ARBA00022915"/>
    </source>
</evidence>
<dbReference type="InterPro" id="IPR011650">
    <property type="entry name" value="Peptidase_M20_dimer"/>
</dbReference>
<sequence>MPPDQALDLSLDVSGDTVALLEQLVNIESVSRNEQRIADAVEAVLRPLAHLEVSRHGNTVVARTALDNSSGRGERVVIAGHLDTVPLNDNLPAVHGQQDGREVLRGLGTCDMKGGVAVMLKLAATVPAPNRDLTYLFYESEEIETEYNGLHLLSQSDPDLLAADFAILMEPSDAVIEGGCQGTLRVDVTARGERAHSARSWMGVNAIHRAGEILDRLNAYQARMPVIDGLEYHEGLNAVGITGGVAGNVLPDVCTVSVNYRFAPDRSEAEAAAYVREFFSGFETVVTDSAPGALPGLDRPAAKEFVEAVGGEVNPKFGWTDVARFSALGVPAVNFGPGDPMLAHKQEEYVPVEQVHRCESVLRTWLTAGPSVGPSVGLGG</sequence>
<dbReference type="SUPFAM" id="SSF55031">
    <property type="entry name" value="Bacterial exopeptidase dimerisation domain"/>
    <property type="match status" value="1"/>
</dbReference>
<dbReference type="AlphaFoldDB" id="A0A930VG89"/>
<evidence type="ECO:0000256" key="11">
    <source>
        <dbReference type="ARBA" id="ARBA00023154"/>
    </source>
</evidence>
<dbReference type="GO" id="GO:0006526">
    <property type="term" value="P:L-arginine biosynthetic process"/>
    <property type="evidence" value="ECO:0007669"/>
    <property type="project" value="TreeGrafter"/>
</dbReference>
<comment type="caution">
    <text evidence="16">The sequence shown here is derived from an EMBL/GenBank/DDBJ whole genome shotgun (WGS) entry which is preliminary data.</text>
</comment>
<dbReference type="Gene3D" id="3.40.630.10">
    <property type="entry name" value="Zn peptidases"/>
    <property type="match status" value="1"/>
</dbReference>
<comment type="subunit">
    <text evidence="4">Homodimer.</text>
</comment>
<evidence type="ECO:0000256" key="14">
    <source>
        <dbReference type="NCBIfam" id="TIGR01900"/>
    </source>
</evidence>
<dbReference type="SUPFAM" id="SSF53187">
    <property type="entry name" value="Zn-dependent exopeptidases"/>
    <property type="match status" value="1"/>
</dbReference>
<keyword evidence="6" id="KW-0028">Amino-acid biosynthesis</keyword>
<evidence type="ECO:0000256" key="8">
    <source>
        <dbReference type="ARBA" id="ARBA00022801"/>
    </source>
</evidence>
<keyword evidence="7" id="KW-0479">Metal-binding</keyword>
<evidence type="ECO:0000256" key="3">
    <source>
        <dbReference type="ARBA" id="ARBA00005130"/>
    </source>
</evidence>
<dbReference type="EC" id="3.5.1.18" evidence="5 14"/>
<evidence type="ECO:0000256" key="6">
    <source>
        <dbReference type="ARBA" id="ARBA00022605"/>
    </source>
</evidence>
<dbReference type="GO" id="GO:0008777">
    <property type="term" value="F:acetylornithine deacetylase activity"/>
    <property type="evidence" value="ECO:0007669"/>
    <property type="project" value="TreeGrafter"/>
</dbReference>
<keyword evidence="11" id="KW-0457">Lysine biosynthesis</keyword>
<protein>
    <recommendedName>
        <fullName evidence="5 14">Succinyl-diaminopimelate desuccinylase</fullName>
        <ecNumber evidence="5 14">3.5.1.18</ecNumber>
    </recommendedName>
</protein>
<comment type="cofactor">
    <cofactor evidence="2">
        <name>Zn(2+)</name>
        <dbReference type="ChEBI" id="CHEBI:29105"/>
    </cofactor>
</comment>
<dbReference type="Proteomes" id="UP000640489">
    <property type="component" value="Unassembled WGS sequence"/>
</dbReference>
<keyword evidence="10" id="KW-0220">Diaminopimelate biosynthesis</keyword>
<comment type="pathway">
    <text evidence="3">Amino-acid biosynthesis; L-lysine biosynthesis via DAP pathway; LL-2,6-diaminopimelate from (S)-tetrahydrodipicolinate (succinylase route): step 3/3.</text>
</comment>
<keyword evidence="9" id="KW-0862">Zinc</keyword>
<dbReference type="Pfam" id="PF01546">
    <property type="entry name" value="Peptidase_M20"/>
    <property type="match status" value="1"/>
</dbReference>
<dbReference type="FunFam" id="3.30.70.360:FF:000011">
    <property type="entry name" value="Succinyl-diaminopimelate desuccinylase"/>
    <property type="match status" value="1"/>
</dbReference>
<evidence type="ECO:0000313" key="17">
    <source>
        <dbReference type="Proteomes" id="UP000640489"/>
    </source>
</evidence>
<evidence type="ECO:0000256" key="1">
    <source>
        <dbReference type="ARBA" id="ARBA00001941"/>
    </source>
</evidence>
<gene>
    <name evidence="16" type="ORF">ISU07_13910</name>
</gene>
<evidence type="ECO:0000256" key="5">
    <source>
        <dbReference type="ARBA" id="ARBA00011921"/>
    </source>
</evidence>
<keyword evidence="8 16" id="KW-0378">Hydrolase</keyword>
<dbReference type="RefSeq" id="WP_194707537.1">
    <property type="nucleotide sequence ID" value="NZ_JADKPN010000008.1"/>
</dbReference>
<dbReference type="InterPro" id="IPR002933">
    <property type="entry name" value="Peptidase_M20"/>
</dbReference>